<dbReference type="Pfam" id="PF07331">
    <property type="entry name" value="TctB"/>
    <property type="match status" value="1"/>
</dbReference>
<feature type="transmembrane region" description="Helical" evidence="1">
    <location>
        <begin position="159"/>
        <end position="177"/>
    </location>
</feature>
<name>A0A3S9PY41_9ACTO</name>
<reference evidence="3 4" key="1">
    <citation type="submission" date="2018-12" db="EMBL/GenBank/DDBJ databases">
        <title>Complete genome sequence of Flaviflexus sp. H23T48.</title>
        <authorList>
            <person name="Bae J.-W."/>
            <person name="Lee J.-Y."/>
        </authorList>
    </citation>
    <scope>NUCLEOTIDE SEQUENCE [LARGE SCALE GENOMIC DNA]</scope>
    <source>
        <strain evidence="3 4">H23T48</strain>
    </source>
</reference>
<feature type="domain" description="DUF1468" evidence="2">
    <location>
        <begin position="22"/>
        <end position="186"/>
    </location>
</feature>
<evidence type="ECO:0000259" key="2">
    <source>
        <dbReference type="Pfam" id="PF07331"/>
    </source>
</evidence>
<dbReference type="EMBL" id="CP034593">
    <property type="protein sequence ID" value="AZQ77244.1"/>
    <property type="molecule type" value="Genomic_DNA"/>
</dbReference>
<evidence type="ECO:0000256" key="1">
    <source>
        <dbReference type="SAM" id="Phobius"/>
    </source>
</evidence>
<keyword evidence="1" id="KW-0812">Transmembrane</keyword>
<dbReference type="AlphaFoldDB" id="A0A3S9PY41"/>
<keyword evidence="1" id="KW-1133">Transmembrane helix</keyword>
<organism evidence="3 4">
    <name type="scientific">Flaviflexus ciconiae</name>
    <dbReference type="NCBI Taxonomy" id="2496867"/>
    <lineage>
        <taxon>Bacteria</taxon>
        <taxon>Bacillati</taxon>
        <taxon>Actinomycetota</taxon>
        <taxon>Actinomycetes</taxon>
        <taxon>Actinomycetales</taxon>
        <taxon>Actinomycetaceae</taxon>
        <taxon>Flaviflexus</taxon>
    </lineage>
</organism>
<dbReference type="OrthoDB" id="3267284at2"/>
<protein>
    <submittedName>
        <fullName evidence="3">Tripartite tricarboxylate transporter TctB family protein</fullName>
    </submittedName>
</protein>
<evidence type="ECO:0000313" key="3">
    <source>
        <dbReference type="EMBL" id="AZQ77244.1"/>
    </source>
</evidence>
<dbReference type="InterPro" id="IPR009936">
    <property type="entry name" value="DUF1468"/>
</dbReference>
<keyword evidence="4" id="KW-1185">Reference proteome</keyword>
<evidence type="ECO:0000313" key="4">
    <source>
        <dbReference type="Proteomes" id="UP000280344"/>
    </source>
</evidence>
<feature type="transmembrane region" description="Helical" evidence="1">
    <location>
        <begin position="19"/>
        <end position="38"/>
    </location>
</feature>
<accession>A0A3S9PY41</accession>
<dbReference type="Proteomes" id="UP000280344">
    <property type="component" value="Chromosome"/>
</dbReference>
<keyword evidence="1" id="KW-0472">Membrane</keyword>
<sequence>MTTPENNSTLERQRSIPDIVLAAIVIVGGIAIIIYASGMKLLNTGQMGPGLFPTLIGWLLIIFGAVLLFQGVRGKAPAADDADVEVLSAEEYEQSHEVQTGGEGGAYALVAESPGRLLFNGLVVVAGILAYIFLADTLGFIITLFAVLFAIMVVLREKVLMAAIYSAAFTIVLYLVFEKGLLVQLPNGILGF</sequence>
<dbReference type="RefSeq" id="WP_126704048.1">
    <property type="nucleotide sequence ID" value="NZ_CP034593.1"/>
</dbReference>
<feature type="transmembrane region" description="Helical" evidence="1">
    <location>
        <begin position="50"/>
        <end position="69"/>
    </location>
</feature>
<gene>
    <name evidence="3" type="ORF">EJ997_07765</name>
</gene>
<dbReference type="KEGG" id="flh:EJ997_07765"/>
<feature type="transmembrane region" description="Helical" evidence="1">
    <location>
        <begin position="122"/>
        <end position="153"/>
    </location>
</feature>
<proteinExistence type="predicted"/>